<dbReference type="PROSITE" id="PS50206">
    <property type="entry name" value="RHODANESE_3"/>
    <property type="match status" value="1"/>
</dbReference>
<dbReference type="EC" id="2.7.7.80" evidence="11"/>
<dbReference type="GO" id="GO:0004792">
    <property type="term" value="F:thiosulfate-cyanide sulfurtransferase activity"/>
    <property type="evidence" value="ECO:0007669"/>
    <property type="project" value="TreeGrafter"/>
</dbReference>
<accession>A0A669PF42</accession>
<dbReference type="GeneID" id="116244358"/>
<keyword evidence="2 11" id="KW-0963">Cytoplasm</keyword>
<evidence type="ECO:0000256" key="1">
    <source>
        <dbReference type="ARBA" id="ARBA00004514"/>
    </source>
</evidence>
<keyword evidence="16" id="KW-1185">Reference proteome</keyword>
<keyword evidence="3 11" id="KW-0808">Transferase</keyword>
<dbReference type="Gene3D" id="3.40.250.10">
    <property type="entry name" value="Rhodanese-like domain"/>
    <property type="match status" value="1"/>
</dbReference>
<keyword evidence="5 11" id="KW-0479">Metal-binding</keyword>
<dbReference type="FunFam" id="3.40.50.720:FF:000206">
    <property type="entry name" value="Adenylyltransferase and sulfurtransferase MOCS3"/>
    <property type="match status" value="1"/>
</dbReference>
<dbReference type="Proteomes" id="UP000472261">
    <property type="component" value="Unplaced"/>
</dbReference>
<dbReference type="UniPathway" id="UPA00988"/>
<dbReference type="InterPro" id="IPR000594">
    <property type="entry name" value="ThiF_NAD_FAD-bd"/>
</dbReference>
<sequence length="505" mass="54734">MSQRGSSRHRAANQRSPRGRKSPAGGGSWVRPPFSVDMAGGAEAAWLSVEIEQRERELRSLREQLAAVLAGECGGAAEQGADAADAAFPAKLPPLPAQAALSPADILRYSRQLVLPELGVRGQLLLARSSVLVVGCGGLGCPLAQYLAAAGVGRLGLVDHDVVETSNLHRQVLHGEARRGFPKAASAAAALRQLNSTVQYVPYCGALSPRSALQLVRQYDVVADCSDNVPTRYLVNDACVLAGKPLVSGSALRLEGQLVVYNYQGGPCYRCLFPKPPPPETVTNCADGGVLGVVPGIVGCIQALEVLKIVSGMGSSFNRFMLMFDAQEGRFRNIKLRPKRSDCAVCGDNPSVTCLQDYEAFCGSSATDKCRTLHLLSSKDRISVEEYKKLLDGQIPHVLLDVRPQVEVDICRLEHAVHIPLSKLEEKDEEYLEYLQKRICEEKQRTDGQTCFPVYVVCKLGNDSQKAVRILQELPVKEFGPVLAKDIKGGLMSWASRIDPTFPQY</sequence>
<feature type="binding site" evidence="11">
    <location>
        <position position="138"/>
    </location>
    <ligand>
        <name>ATP</name>
        <dbReference type="ChEBI" id="CHEBI:30616"/>
    </ligand>
</feature>
<proteinExistence type="inferred from homology"/>
<dbReference type="GO" id="GO:0005829">
    <property type="term" value="C:cytosol"/>
    <property type="evidence" value="ECO:0007669"/>
    <property type="project" value="UniProtKB-SubCell"/>
</dbReference>
<keyword evidence="12" id="KW-0175">Coiled coil</keyword>
<feature type="binding site" evidence="11">
    <location>
        <begin position="166"/>
        <end position="170"/>
    </location>
    <ligand>
        <name>ATP</name>
        <dbReference type="ChEBI" id="CHEBI:30616"/>
    </ligand>
</feature>
<evidence type="ECO:0000256" key="13">
    <source>
        <dbReference type="SAM" id="MobiDB-lite"/>
    </source>
</evidence>
<reference evidence="15" key="2">
    <citation type="submission" date="2025-09" db="UniProtKB">
        <authorList>
            <consortium name="Ensembl"/>
        </authorList>
    </citation>
    <scope>IDENTIFICATION</scope>
</reference>
<dbReference type="InterPro" id="IPR045886">
    <property type="entry name" value="ThiF/MoeB/HesA"/>
</dbReference>
<dbReference type="EC" id="2.8.1.11" evidence="11"/>
<dbReference type="GO" id="GO:0061605">
    <property type="term" value="F:molybdopterin-synthase adenylyltransferase activity"/>
    <property type="evidence" value="ECO:0007669"/>
    <property type="project" value="UniProtKB-EC"/>
</dbReference>
<evidence type="ECO:0000256" key="3">
    <source>
        <dbReference type="ARBA" id="ARBA00022679"/>
    </source>
</evidence>
<dbReference type="PANTHER" id="PTHR10953:SF102">
    <property type="entry name" value="ADENYLYLTRANSFERASE AND SULFURTRANSFERASE MOCS3"/>
    <property type="match status" value="1"/>
</dbReference>
<protein>
    <recommendedName>
        <fullName evidence="11">Adenylyltransferase and sulfurtransferase MOCS3</fullName>
    </recommendedName>
    <alternativeName>
        <fullName evidence="11">Molybdenum cofactor synthesis protein 3</fullName>
    </alternativeName>
    <domain>
        <recommendedName>
            <fullName evidence="11">Molybdopterin-synthase adenylyltransferase</fullName>
            <ecNumber evidence="11">2.7.7.80</ecNumber>
        </recommendedName>
        <alternativeName>
            <fullName evidence="11">Adenylyltransferase MOCS3</fullName>
        </alternativeName>
        <alternativeName>
            <fullName evidence="11">Sulfur carrier protein MOCS2A adenylyltransferase</fullName>
        </alternativeName>
    </domain>
    <domain>
        <recommendedName>
            <fullName evidence="11">Molybdopterin-synthase sulfurtransferase</fullName>
            <ecNumber evidence="11">2.8.1.11</ecNumber>
        </recommendedName>
        <alternativeName>
            <fullName evidence="11">Sulfurtransferase MOCS3</fullName>
        </alternativeName>
        <alternativeName>
            <fullName evidence="11">Sulfur carrier protein MOCS2A sulfurtransferase</fullName>
        </alternativeName>
    </domain>
</protein>
<evidence type="ECO:0000313" key="16">
    <source>
        <dbReference type="Proteomes" id="UP000472261"/>
    </source>
</evidence>
<evidence type="ECO:0000256" key="6">
    <source>
        <dbReference type="ARBA" id="ARBA00022741"/>
    </source>
</evidence>
<keyword evidence="6 11" id="KW-0547">Nucleotide-binding</keyword>
<evidence type="ECO:0000256" key="7">
    <source>
        <dbReference type="ARBA" id="ARBA00022833"/>
    </source>
</evidence>
<feature type="domain" description="Rhodanese" evidence="14">
    <location>
        <begin position="397"/>
        <end position="503"/>
    </location>
</feature>
<dbReference type="GO" id="GO:0061604">
    <property type="term" value="F:molybdopterin-synthase sulfurtransferase activity"/>
    <property type="evidence" value="ECO:0007669"/>
    <property type="project" value="UniProtKB-EC"/>
</dbReference>
<comment type="subcellular location">
    <subcellularLocation>
        <location evidence="1">Cytoplasm</location>
        <location evidence="1">Cytosol</location>
    </subcellularLocation>
</comment>
<dbReference type="Pfam" id="PF00581">
    <property type="entry name" value="Rhodanese"/>
    <property type="match status" value="1"/>
</dbReference>
<dbReference type="GO" id="GO:0005524">
    <property type="term" value="F:ATP binding"/>
    <property type="evidence" value="ECO:0007669"/>
    <property type="project" value="UniProtKB-KW"/>
</dbReference>
<dbReference type="FunFam" id="3.40.250.10:FF:000014">
    <property type="entry name" value="Adenylyltransferase and sulfurtransferase MOCS3"/>
    <property type="match status" value="1"/>
</dbReference>
<dbReference type="GO" id="GO:0042292">
    <property type="term" value="F:URM1 activating enzyme activity"/>
    <property type="evidence" value="ECO:0007669"/>
    <property type="project" value="TreeGrafter"/>
</dbReference>
<feature type="active site" description="Cysteine persulfide intermediate; for sulfurtransferase activity" evidence="11">
    <location>
        <position position="458"/>
    </location>
</feature>
<dbReference type="OMA" id="IPDVGMD"/>
<evidence type="ECO:0000256" key="12">
    <source>
        <dbReference type="SAM" id="Coils"/>
    </source>
</evidence>
<keyword evidence="11" id="KW-1015">Disulfide bond</keyword>
<dbReference type="RefSeq" id="XP_031471824.1">
    <property type="nucleotide sequence ID" value="XM_031615964.1"/>
</dbReference>
<dbReference type="InterPro" id="IPR028885">
    <property type="entry name" value="MOCS3/Uba4"/>
</dbReference>
<organism evidence="15 16">
    <name type="scientific">Phasianus colchicus</name>
    <name type="common">Common pheasant</name>
    <dbReference type="NCBI Taxonomy" id="9054"/>
    <lineage>
        <taxon>Eukaryota</taxon>
        <taxon>Metazoa</taxon>
        <taxon>Chordata</taxon>
        <taxon>Craniata</taxon>
        <taxon>Vertebrata</taxon>
        <taxon>Euteleostomi</taxon>
        <taxon>Archelosauria</taxon>
        <taxon>Archosauria</taxon>
        <taxon>Dinosauria</taxon>
        <taxon>Saurischia</taxon>
        <taxon>Theropoda</taxon>
        <taxon>Coelurosauria</taxon>
        <taxon>Aves</taxon>
        <taxon>Neognathae</taxon>
        <taxon>Galloanserae</taxon>
        <taxon>Galliformes</taxon>
        <taxon>Phasianidae</taxon>
        <taxon>Phasianinae</taxon>
        <taxon>Phasianus</taxon>
    </lineage>
</organism>
<keyword evidence="4 11" id="KW-0819">tRNA processing</keyword>
<dbReference type="Ensembl" id="ENSPCLT00000000346.1">
    <property type="protein sequence ID" value="ENSPCLP00000000266.1"/>
    <property type="gene ID" value="ENSPCLG00000000219.1"/>
</dbReference>
<reference evidence="15" key="1">
    <citation type="submission" date="2025-08" db="UniProtKB">
        <authorList>
            <consortium name="Ensembl"/>
        </authorList>
    </citation>
    <scope>IDENTIFICATION</scope>
</reference>
<feature type="binding site" evidence="11">
    <location>
        <position position="268"/>
    </location>
    <ligand>
        <name>Zn(2+)</name>
        <dbReference type="ChEBI" id="CHEBI:29105"/>
    </ligand>
</feature>
<feature type="binding site" evidence="11">
    <location>
        <position position="183"/>
    </location>
    <ligand>
        <name>ATP</name>
        <dbReference type="ChEBI" id="CHEBI:30616"/>
    </ligand>
</feature>
<evidence type="ECO:0000256" key="11">
    <source>
        <dbReference type="HAMAP-Rule" id="MF_03049"/>
    </source>
</evidence>
<keyword evidence="8 11" id="KW-0067">ATP-binding</keyword>
<comment type="catalytic activity">
    <reaction evidence="11">
        <text>[molybdopterin-synthase sulfur-carrier protein]-C-terminal Gly-Gly + ATP + H(+) = [molybdopterin-synthase sulfur-carrier protein]-C-terminal Gly-Gly-AMP + diphosphate</text>
        <dbReference type="Rhea" id="RHEA:43616"/>
        <dbReference type="Rhea" id="RHEA-COMP:12159"/>
        <dbReference type="Rhea" id="RHEA-COMP:12202"/>
        <dbReference type="ChEBI" id="CHEBI:15378"/>
        <dbReference type="ChEBI" id="CHEBI:30616"/>
        <dbReference type="ChEBI" id="CHEBI:33019"/>
        <dbReference type="ChEBI" id="CHEBI:90618"/>
        <dbReference type="ChEBI" id="CHEBI:90778"/>
        <dbReference type="EC" id="2.7.7.80"/>
    </reaction>
</comment>
<gene>
    <name evidence="11 15" type="primary">MOCS3</name>
    <name evidence="11" type="synonym">UBA4</name>
</gene>
<dbReference type="SUPFAM" id="SSF69572">
    <property type="entry name" value="Activating enzymes of the ubiquitin-like proteins"/>
    <property type="match status" value="1"/>
</dbReference>
<dbReference type="GO" id="GO:0006777">
    <property type="term" value="P:Mo-molybdopterin cofactor biosynthetic process"/>
    <property type="evidence" value="ECO:0007669"/>
    <property type="project" value="UniProtKB-UniRule"/>
</dbReference>
<dbReference type="HAMAP" id="MF_03049">
    <property type="entry name" value="MOCS3_Uba4"/>
    <property type="match status" value="1"/>
</dbReference>
<feature type="binding site" evidence="11">
    <location>
        <position position="159"/>
    </location>
    <ligand>
        <name>ATP</name>
        <dbReference type="ChEBI" id="CHEBI:30616"/>
    </ligand>
</feature>
<evidence type="ECO:0000313" key="15">
    <source>
        <dbReference type="Ensembl" id="ENSPCLP00000000266.1"/>
    </source>
</evidence>
<feature type="coiled-coil region" evidence="12">
    <location>
        <begin position="44"/>
        <end position="71"/>
    </location>
</feature>
<feature type="binding site" evidence="11">
    <location>
        <begin position="227"/>
        <end position="228"/>
    </location>
    <ligand>
        <name>ATP</name>
        <dbReference type="ChEBI" id="CHEBI:30616"/>
    </ligand>
</feature>
<dbReference type="CDD" id="cd00757">
    <property type="entry name" value="ThiF_MoeB_HesA_family"/>
    <property type="match status" value="1"/>
</dbReference>
<dbReference type="GO" id="GO:0002143">
    <property type="term" value="P:tRNA wobble position uridine thiolation"/>
    <property type="evidence" value="ECO:0007669"/>
    <property type="project" value="InterPro"/>
</dbReference>
<comment type="function">
    <text evidence="11">Plays a central role in 2-thiolation of mcm(5)S(2)U at tRNA wobble positions of cytosolic tRNA(Lys), tRNA(Glu) and tRNA(Gln). Also essential during biosynthesis of the molybdenum cofactor. Acts by mediating the C-terminal thiocarboxylation of sulfur carriers URM1 and MOCS2A. Its N-terminus first activates URM1 and MOCS2A as acyl-adenylates (-COAMP), then the persulfide sulfur on the catalytic cysteine is transferred to URM1 and MOCS2A to form thiocarboxylation (-COSH) of their C-terminus. The reaction probably involves hydrogen sulfide that is generated from the persulfide intermediate and that acts as nucleophile towards URM1 and MOCS2A. Subsequently, a transient disulfide bond is formed. Does not use thiosulfate as sulfur donor; NFS1 probably acting as a sulfur donor for thiocarboxylation reactions.</text>
</comment>
<evidence type="ECO:0000259" key="14">
    <source>
        <dbReference type="PROSITE" id="PS50206"/>
    </source>
</evidence>
<evidence type="ECO:0000256" key="5">
    <source>
        <dbReference type="ARBA" id="ARBA00022723"/>
    </source>
</evidence>
<dbReference type="UniPathway" id="UPA00344"/>
<feature type="region of interest" description="Disordered" evidence="13">
    <location>
        <begin position="1"/>
        <end position="33"/>
    </location>
</feature>
<dbReference type="NCBIfam" id="NF004281">
    <property type="entry name" value="PRK05690.1"/>
    <property type="match status" value="1"/>
</dbReference>
<dbReference type="KEGG" id="pcoc:116244358"/>
<feature type="compositionally biased region" description="Basic residues" evidence="13">
    <location>
        <begin position="1"/>
        <end position="21"/>
    </location>
</feature>
<dbReference type="Pfam" id="PF00899">
    <property type="entry name" value="ThiF"/>
    <property type="match status" value="1"/>
</dbReference>
<dbReference type="GO" id="GO:0046872">
    <property type="term" value="F:metal ion binding"/>
    <property type="evidence" value="ECO:0007669"/>
    <property type="project" value="UniProtKB-KW"/>
</dbReference>
<feature type="binding site" evidence="11">
    <location>
        <position position="343"/>
    </location>
    <ligand>
        <name>Zn(2+)</name>
        <dbReference type="ChEBI" id="CHEBI:29105"/>
    </ligand>
</feature>
<dbReference type="InterPro" id="IPR035985">
    <property type="entry name" value="Ubiquitin-activating_enz"/>
</dbReference>
<comment type="pathway">
    <text evidence="11">Cofactor biosynthesis; molybdopterin biosynthesis.</text>
</comment>
<comment type="cofactor">
    <cofactor evidence="11">
        <name>Zn(2+)</name>
        <dbReference type="ChEBI" id="CHEBI:29105"/>
    </cofactor>
    <text evidence="11">Binds 1 zinc ion per subunit.</text>
</comment>
<evidence type="ECO:0000256" key="10">
    <source>
        <dbReference type="ARBA" id="ARBA00023268"/>
    </source>
</evidence>
<comment type="pathway">
    <text evidence="11">tRNA modification; 5-methoxycarbonylmethyl-2-thiouridine-tRNA biosynthesis.</text>
</comment>
<dbReference type="CTD" id="27304"/>
<keyword evidence="9 11" id="KW-0501">Molybdenum cofactor biosynthesis</keyword>
<dbReference type="Gene3D" id="3.40.50.720">
    <property type="entry name" value="NAD(P)-binding Rossmann-like Domain"/>
    <property type="match status" value="1"/>
</dbReference>
<keyword evidence="7 11" id="KW-0862">Zinc</keyword>
<evidence type="ECO:0000256" key="4">
    <source>
        <dbReference type="ARBA" id="ARBA00022694"/>
    </source>
</evidence>
<feature type="active site" description="Glycyl thioester intermediate; for adenylyltransferase activity" evidence="11">
    <location>
        <position position="285"/>
    </location>
</feature>
<feature type="disulfide bond" description="Alternate" evidence="11">
    <location>
        <begin position="362"/>
        <end position="370"/>
    </location>
</feature>
<feature type="binding site" evidence="11">
    <location>
        <position position="346"/>
    </location>
    <ligand>
        <name>Zn(2+)</name>
        <dbReference type="ChEBI" id="CHEBI:29105"/>
    </ligand>
</feature>
<comment type="catalytic activity">
    <reaction evidence="11">
        <text>[molybdopterin-synthase sulfur-carrier protein]-C-terminal Gly-Gly-AMP + S-sulfanyl-L-cysteinyl-[cysteine desulfurase] + AH2 = [molybdopterin-synthase sulfur-carrier protein]-C-terminal-Gly-aminoethanethioate + L-cysteinyl-[cysteine desulfurase] + A + AMP + 2 H(+)</text>
        <dbReference type="Rhea" id="RHEA:48612"/>
        <dbReference type="Rhea" id="RHEA-COMP:12157"/>
        <dbReference type="Rhea" id="RHEA-COMP:12158"/>
        <dbReference type="Rhea" id="RHEA-COMP:12159"/>
        <dbReference type="Rhea" id="RHEA-COMP:19907"/>
        <dbReference type="ChEBI" id="CHEBI:13193"/>
        <dbReference type="ChEBI" id="CHEBI:15378"/>
        <dbReference type="ChEBI" id="CHEBI:17499"/>
        <dbReference type="ChEBI" id="CHEBI:29950"/>
        <dbReference type="ChEBI" id="CHEBI:61963"/>
        <dbReference type="ChEBI" id="CHEBI:90618"/>
        <dbReference type="ChEBI" id="CHEBI:232372"/>
        <dbReference type="ChEBI" id="CHEBI:456215"/>
        <dbReference type="EC" id="2.8.1.11"/>
    </reaction>
</comment>
<feature type="binding site" evidence="11">
    <location>
        <position position="271"/>
    </location>
    <ligand>
        <name>Zn(2+)</name>
        <dbReference type="ChEBI" id="CHEBI:29105"/>
    </ligand>
</feature>
<evidence type="ECO:0000256" key="2">
    <source>
        <dbReference type="ARBA" id="ARBA00022490"/>
    </source>
</evidence>
<dbReference type="InterPro" id="IPR001763">
    <property type="entry name" value="Rhodanese-like_dom"/>
</dbReference>
<dbReference type="InterPro" id="IPR036873">
    <property type="entry name" value="Rhodanese-like_dom_sf"/>
</dbReference>
<dbReference type="GO" id="GO:0032447">
    <property type="term" value="P:protein urmylation"/>
    <property type="evidence" value="ECO:0007669"/>
    <property type="project" value="TreeGrafter"/>
</dbReference>
<dbReference type="AlphaFoldDB" id="A0A669PF42"/>
<dbReference type="PANTHER" id="PTHR10953">
    <property type="entry name" value="UBIQUITIN-ACTIVATING ENZYME E1"/>
    <property type="match status" value="1"/>
</dbReference>
<dbReference type="SMART" id="SM00450">
    <property type="entry name" value="RHOD"/>
    <property type="match status" value="1"/>
</dbReference>
<keyword evidence="10 11" id="KW-0511">Multifunctional enzyme</keyword>
<evidence type="ECO:0000256" key="9">
    <source>
        <dbReference type="ARBA" id="ARBA00023150"/>
    </source>
</evidence>
<name>A0A669PF42_PHACC</name>
<comment type="similarity">
    <text evidence="11">In the N-terminal section; belongs to the HesA/MoeB/ThiF family. UBA4 subfamily.</text>
</comment>
<evidence type="ECO:0000256" key="8">
    <source>
        <dbReference type="ARBA" id="ARBA00022840"/>
    </source>
</evidence>
<dbReference type="OrthoDB" id="10261062at2759"/>